<proteinExistence type="predicted"/>
<keyword evidence="3" id="KW-1185">Reference proteome</keyword>
<organism evidence="2 3">
    <name type="scientific">Trichocoleus desertorum GB2-A4</name>
    <dbReference type="NCBI Taxonomy" id="2933944"/>
    <lineage>
        <taxon>Bacteria</taxon>
        <taxon>Bacillati</taxon>
        <taxon>Cyanobacteriota</taxon>
        <taxon>Cyanophyceae</taxon>
        <taxon>Leptolyngbyales</taxon>
        <taxon>Trichocoleusaceae</taxon>
        <taxon>Trichocoleus</taxon>
    </lineage>
</organism>
<name>A0ABV0J4M6_9CYAN</name>
<dbReference type="RefSeq" id="WP_190433432.1">
    <property type="nucleotide sequence ID" value="NZ_JAMPKM010000002.1"/>
</dbReference>
<dbReference type="EMBL" id="JAMPKM010000002">
    <property type="protein sequence ID" value="MEP0816203.1"/>
    <property type="molecule type" value="Genomic_DNA"/>
</dbReference>
<gene>
    <name evidence="2" type="ORF">NC998_03725</name>
</gene>
<protein>
    <submittedName>
        <fullName evidence="2">Uncharacterized protein</fullName>
    </submittedName>
</protein>
<comment type="caution">
    <text evidence="2">The sequence shown here is derived from an EMBL/GenBank/DDBJ whole genome shotgun (WGS) entry which is preliminary data.</text>
</comment>
<dbReference type="Proteomes" id="UP001464891">
    <property type="component" value="Unassembled WGS sequence"/>
</dbReference>
<reference evidence="2 3" key="1">
    <citation type="submission" date="2022-04" db="EMBL/GenBank/DDBJ databases">
        <title>Positive selection, recombination, and allopatry shape intraspecific diversity of widespread and dominant cyanobacteria.</title>
        <authorList>
            <person name="Wei J."/>
            <person name="Shu W."/>
            <person name="Hu C."/>
        </authorList>
    </citation>
    <scope>NUCLEOTIDE SEQUENCE [LARGE SCALE GENOMIC DNA]</scope>
    <source>
        <strain evidence="2 3">GB2-A4</strain>
    </source>
</reference>
<feature type="region of interest" description="Disordered" evidence="1">
    <location>
        <begin position="1"/>
        <end position="71"/>
    </location>
</feature>
<evidence type="ECO:0000256" key="1">
    <source>
        <dbReference type="SAM" id="MobiDB-lite"/>
    </source>
</evidence>
<evidence type="ECO:0000313" key="3">
    <source>
        <dbReference type="Proteomes" id="UP001464891"/>
    </source>
</evidence>
<evidence type="ECO:0000313" key="2">
    <source>
        <dbReference type="EMBL" id="MEP0816203.1"/>
    </source>
</evidence>
<sequence length="71" mass="7270">MPGGHASHKGASIKPNTNANGVMDDASNPGVDPQAILDQPEGYPFDAQGQGEEETNPAALERGPSPSEDAK</sequence>
<accession>A0ABV0J4M6</accession>